<keyword evidence="9" id="KW-0175">Coiled coil</keyword>
<keyword evidence="6 10" id="KW-0255">Endonuclease</keyword>
<gene>
    <name evidence="12" type="primary">ANKZF1_2</name>
    <name evidence="12" type="ORF">FOL47_010381</name>
</gene>
<keyword evidence="5" id="KW-0677">Repeat</keyword>
<reference evidence="12 13" key="1">
    <citation type="submission" date="2020-04" db="EMBL/GenBank/DDBJ databases">
        <title>Perkinsus chesapeaki whole genome sequence.</title>
        <authorList>
            <person name="Bogema D.R."/>
        </authorList>
    </citation>
    <scope>NUCLEOTIDE SEQUENCE [LARGE SCALE GENOMIC DNA]</scope>
    <source>
        <strain evidence="12">ATCC PRA-425</strain>
    </source>
</reference>
<accession>A0A7J6N2F8</accession>
<keyword evidence="3 10" id="KW-0963">Cytoplasm</keyword>
<dbReference type="AlphaFoldDB" id="A0A7J6N2F8"/>
<dbReference type="GO" id="GO:0036503">
    <property type="term" value="P:ERAD pathway"/>
    <property type="evidence" value="ECO:0007669"/>
    <property type="project" value="TreeGrafter"/>
</dbReference>
<feature type="domain" description="VLRF1" evidence="11">
    <location>
        <begin position="185"/>
        <end position="324"/>
    </location>
</feature>
<evidence type="ECO:0000256" key="5">
    <source>
        <dbReference type="ARBA" id="ARBA00022737"/>
    </source>
</evidence>
<dbReference type="PANTHER" id="PTHR16036">
    <property type="entry name" value="ANKYRIN REPEAT AND ZINC FINGER DOMAIN-CONTAINING PROTEIN 1"/>
    <property type="match status" value="1"/>
</dbReference>
<evidence type="ECO:0000256" key="3">
    <source>
        <dbReference type="ARBA" id="ARBA00022490"/>
    </source>
</evidence>
<name>A0A7J6N2F8_PERCH</name>
<evidence type="ECO:0000256" key="9">
    <source>
        <dbReference type="ARBA" id="ARBA00023054"/>
    </source>
</evidence>
<dbReference type="PANTHER" id="PTHR16036:SF2">
    <property type="entry name" value="TRNA ENDONUCLEASE ANKZF1"/>
    <property type="match status" value="1"/>
</dbReference>
<comment type="subcellular location">
    <subcellularLocation>
        <location evidence="1">Cytoplasm</location>
    </subcellularLocation>
</comment>
<dbReference type="GO" id="GO:0016787">
    <property type="term" value="F:hydrolase activity"/>
    <property type="evidence" value="ECO:0007669"/>
    <property type="project" value="UniProtKB-KW"/>
</dbReference>
<keyword evidence="4 10" id="KW-0540">Nuclease</keyword>
<keyword evidence="8" id="KW-0040">ANK repeat</keyword>
<evidence type="ECO:0000256" key="7">
    <source>
        <dbReference type="ARBA" id="ARBA00022801"/>
    </source>
</evidence>
<organism evidence="12 13">
    <name type="scientific">Perkinsus chesapeaki</name>
    <name type="common">Clam parasite</name>
    <name type="synonym">Perkinsus andrewsi</name>
    <dbReference type="NCBI Taxonomy" id="330153"/>
    <lineage>
        <taxon>Eukaryota</taxon>
        <taxon>Sar</taxon>
        <taxon>Alveolata</taxon>
        <taxon>Perkinsozoa</taxon>
        <taxon>Perkinsea</taxon>
        <taxon>Perkinsida</taxon>
        <taxon>Perkinsidae</taxon>
        <taxon>Perkinsus</taxon>
    </lineage>
</organism>
<evidence type="ECO:0000313" key="13">
    <source>
        <dbReference type="Proteomes" id="UP000591131"/>
    </source>
</evidence>
<comment type="domain">
    <text evidence="10">The VLRF1 domain mediates binding to the 60S ribosomal subunit.</text>
</comment>
<evidence type="ECO:0000313" key="12">
    <source>
        <dbReference type="EMBL" id="KAF4677787.1"/>
    </source>
</evidence>
<dbReference type="Pfam" id="PF18826">
    <property type="entry name" value="bVLRF1"/>
    <property type="match status" value="1"/>
</dbReference>
<evidence type="ECO:0000256" key="6">
    <source>
        <dbReference type="ARBA" id="ARBA00022759"/>
    </source>
</evidence>
<sequence>MLSSVIDFTDWACSFGVLSSTVMTQWSSTVPPGWQIVSAQDTKPYRQAYTLRDRVVPIKTGLPPARPRMSLLGGTYRRHCSKCPEYSYTDPTALRQHCKSEWHVDNVKRSQSGLAPLSYEEWLQLSLASDSEEPTEVDSEEEEAEEFSEPEINGFIMDNYPWKILTNCSPRIALASTIDPDVWASSEIVVVLLFRSGRFAGCVWDGDGKVIEHTTFKKCTVRRKQGGAQRNFEQAKSMGAFMRRTQDAKIREDVSELISDRWREYLSNPKALVLVGSPRQDQNSVFVGPLKNGYKDPRVAKVPLTFRAPTFTETLRVYDVLMRVMVEVPPDD</sequence>
<keyword evidence="7 10" id="KW-0378">Hydrolase</keyword>
<protein>
    <submittedName>
        <fullName evidence="12">Ankyrin repeat and zinc finger domain-containing protein 1</fullName>
    </submittedName>
</protein>
<comment type="caution">
    <text evidence="12">The sequence shown here is derived from an EMBL/GenBank/DDBJ whole genome shotgun (WGS) entry which is preliminary data.</text>
</comment>
<dbReference type="InterPro" id="IPR041175">
    <property type="entry name" value="VLRF1/Vms1"/>
</dbReference>
<dbReference type="Proteomes" id="UP000591131">
    <property type="component" value="Unassembled WGS sequence"/>
</dbReference>
<evidence type="ECO:0000256" key="4">
    <source>
        <dbReference type="ARBA" id="ARBA00022722"/>
    </source>
</evidence>
<proteinExistence type="inferred from homology"/>
<evidence type="ECO:0000256" key="2">
    <source>
        <dbReference type="ARBA" id="ARBA00009262"/>
    </source>
</evidence>
<comment type="similarity">
    <text evidence="2 10">Belongs to the ANKZF1/VMS1 family.</text>
</comment>
<evidence type="ECO:0000259" key="11">
    <source>
        <dbReference type="PROSITE" id="PS52044"/>
    </source>
</evidence>
<dbReference type="EMBL" id="JAAPAO010000008">
    <property type="protein sequence ID" value="KAF4677787.1"/>
    <property type="molecule type" value="Genomic_DNA"/>
</dbReference>
<dbReference type="GO" id="GO:0005737">
    <property type="term" value="C:cytoplasm"/>
    <property type="evidence" value="ECO:0007669"/>
    <property type="project" value="UniProtKB-SubCell"/>
</dbReference>
<dbReference type="OrthoDB" id="429841at2759"/>
<evidence type="ECO:0000256" key="1">
    <source>
        <dbReference type="ARBA" id="ARBA00004496"/>
    </source>
</evidence>
<evidence type="ECO:0000256" key="10">
    <source>
        <dbReference type="PROSITE-ProRule" id="PRU01389"/>
    </source>
</evidence>
<evidence type="ECO:0000256" key="8">
    <source>
        <dbReference type="ARBA" id="ARBA00023043"/>
    </source>
</evidence>
<dbReference type="InterPro" id="IPR047139">
    <property type="entry name" value="ANKZ1/VMS1"/>
</dbReference>
<feature type="active site" evidence="10">
    <location>
        <position position="229"/>
    </location>
</feature>
<keyword evidence="13" id="KW-1185">Reference proteome</keyword>
<dbReference type="PROSITE" id="PS52044">
    <property type="entry name" value="VLRF1"/>
    <property type="match status" value="1"/>
</dbReference>
<dbReference type="GO" id="GO:0004519">
    <property type="term" value="F:endonuclease activity"/>
    <property type="evidence" value="ECO:0007669"/>
    <property type="project" value="UniProtKB-KW"/>
</dbReference>